<protein>
    <submittedName>
        <fullName evidence="1">Uncharacterized protein</fullName>
    </submittedName>
</protein>
<proteinExistence type="predicted"/>
<name>A0A9P4VM76_9PEZI</name>
<sequence length="58" mass="6688">MARRAFSNFAESAKGWNLSENSTHPRLSDSIPFHWWILELVLLIEGHVFFNLSRTSAV</sequence>
<reference evidence="1" key="1">
    <citation type="journal article" date="2020" name="Stud. Mycol.">
        <title>101 Dothideomycetes genomes: a test case for predicting lifestyles and emergence of pathogens.</title>
        <authorList>
            <person name="Haridas S."/>
            <person name="Albert R."/>
            <person name="Binder M."/>
            <person name="Bloem J."/>
            <person name="Labutti K."/>
            <person name="Salamov A."/>
            <person name="Andreopoulos B."/>
            <person name="Baker S."/>
            <person name="Barry K."/>
            <person name="Bills G."/>
            <person name="Bluhm B."/>
            <person name="Cannon C."/>
            <person name="Castanera R."/>
            <person name="Culley D."/>
            <person name="Daum C."/>
            <person name="Ezra D."/>
            <person name="Gonzalez J."/>
            <person name="Henrissat B."/>
            <person name="Kuo A."/>
            <person name="Liang C."/>
            <person name="Lipzen A."/>
            <person name="Lutzoni F."/>
            <person name="Magnuson J."/>
            <person name="Mondo S."/>
            <person name="Nolan M."/>
            <person name="Ohm R."/>
            <person name="Pangilinan J."/>
            <person name="Park H.-J."/>
            <person name="Ramirez L."/>
            <person name="Alfaro M."/>
            <person name="Sun H."/>
            <person name="Tritt A."/>
            <person name="Yoshinaga Y."/>
            <person name="Zwiers L.-H."/>
            <person name="Turgeon B."/>
            <person name="Goodwin S."/>
            <person name="Spatafora J."/>
            <person name="Crous P."/>
            <person name="Grigoriev I."/>
        </authorList>
    </citation>
    <scope>NUCLEOTIDE SEQUENCE</scope>
    <source>
        <strain evidence="1">CBS 101060</strain>
    </source>
</reference>
<accession>A0A9P4VM76</accession>
<comment type="caution">
    <text evidence="1">The sequence shown here is derived from an EMBL/GenBank/DDBJ whole genome shotgun (WGS) entry which is preliminary data.</text>
</comment>
<dbReference type="AlphaFoldDB" id="A0A9P4VM76"/>
<evidence type="ECO:0000313" key="1">
    <source>
        <dbReference type="EMBL" id="KAF2836353.1"/>
    </source>
</evidence>
<keyword evidence="2" id="KW-1185">Reference proteome</keyword>
<dbReference type="Proteomes" id="UP000799429">
    <property type="component" value="Unassembled WGS sequence"/>
</dbReference>
<dbReference type="EMBL" id="MU006104">
    <property type="protein sequence ID" value="KAF2836353.1"/>
    <property type="molecule type" value="Genomic_DNA"/>
</dbReference>
<gene>
    <name evidence="1" type="ORF">M501DRAFT_997119</name>
</gene>
<organism evidence="1 2">
    <name type="scientific">Patellaria atrata CBS 101060</name>
    <dbReference type="NCBI Taxonomy" id="1346257"/>
    <lineage>
        <taxon>Eukaryota</taxon>
        <taxon>Fungi</taxon>
        <taxon>Dikarya</taxon>
        <taxon>Ascomycota</taxon>
        <taxon>Pezizomycotina</taxon>
        <taxon>Dothideomycetes</taxon>
        <taxon>Dothideomycetes incertae sedis</taxon>
        <taxon>Patellariales</taxon>
        <taxon>Patellariaceae</taxon>
        <taxon>Patellaria</taxon>
    </lineage>
</organism>
<evidence type="ECO:0000313" key="2">
    <source>
        <dbReference type="Proteomes" id="UP000799429"/>
    </source>
</evidence>